<proteinExistence type="predicted"/>
<reference evidence="2 3" key="1">
    <citation type="submission" date="2013-11" db="EMBL/GenBank/DDBJ databases">
        <title>Single cell genomics of uncultured Tannerella BU063 (oral taxon 286).</title>
        <authorList>
            <person name="Beall C.J."/>
            <person name="Campbell A.G."/>
            <person name="Griffen A.L."/>
            <person name="Podar M."/>
            <person name="Leys E.J."/>
        </authorList>
    </citation>
    <scope>NUCLEOTIDE SEQUENCE [LARGE SCALE GENOMIC DNA]</scope>
    <source>
        <strain evidence="2">Cell 5</strain>
    </source>
</reference>
<dbReference type="EMBL" id="AYYC01000620">
    <property type="protein sequence ID" value="ETK04681.1"/>
    <property type="molecule type" value="Genomic_DNA"/>
</dbReference>
<comment type="caution">
    <text evidence="2">The sequence shown here is derived from an EMBL/GenBank/DDBJ whole genome shotgun (WGS) entry which is preliminary data.</text>
</comment>
<evidence type="ECO:0000256" key="1">
    <source>
        <dbReference type="SAM" id="MobiDB-lite"/>
    </source>
</evidence>
<organism evidence="2 3">
    <name type="scientific">Tannerella sp. oral taxon BU063 isolate Cell 5</name>
    <dbReference type="NCBI Taxonomy" id="1410950"/>
    <lineage>
        <taxon>Bacteria</taxon>
        <taxon>Pseudomonadati</taxon>
        <taxon>Bacteroidota</taxon>
        <taxon>Bacteroidia</taxon>
        <taxon>Bacteroidales</taxon>
        <taxon>Tannerellaceae</taxon>
        <taxon>Tannerella</taxon>
    </lineage>
</organism>
<dbReference type="InterPro" id="IPR011855">
    <property type="entry name" value="Phgtail_TP901_1"/>
</dbReference>
<dbReference type="Pfam" id="PF06199">
    <property type="entry name" value="Phage_tail_2"/>
    <property type="match status" value="1"/>
</dbReference>
<protein>
    <submittedName>
        <fullName evidence="2">Uncharacterized protein</fullName>
    </submittedName>
</protein>
<evidence type="ECO:0000313" key="3">
    <source>
        <dbReference type="Proteomes" id="UP000018872"/>
    </source>
</evidence>
<sequence>MPTGYIHGSNLLIFVGGKAIGHCSTCEITHNTESKERAVKPPAKQAGGNTGKWTEKSVTKLSESLSAEGFCFYDETECGYNELLALWQKAEPVDVKYNHRGEDSTRYRGGKFVITNLAQTRPADDDASYKVSLESTGEIKSYPA</sequence>
<evidence type="ECO:0000313" key="2">
    <source>
        <dbReference type="EMBL" id="ETK04681.1"/>
    </source>
</evidence>
<name>W2CDW8_9BACT</name>
<dbReference type="PATRIC" id="fig|1410950.3.peg.991"/>
<gene>
    <name evidence="2" type="ORF">T229_07360</name>
</gene>
<feature type="region of interest" description="Disordered" evidence="1">
    <location>
        <begin position="32"/>
        <end position="55"/>
    </location>
</feature>
<dbReference type="Proteomes" id="UP000018872">
    <property type="component" value="Unassembled WGS sequence"/>
</dbReference>
<accession>W2CDW8</accession>
<dbReference type="AlphaFoldDB" id="W2CDW8"/>